<accession>A0A1R3JXH3</accession>
<keyword evidence="2" id="KW-1185">Reference proteome</keyword>
<evidence type="ECO:0000313" key="1">
    <source>
        <dbReference type="EMBL" id="OMO99501.1"/>
    </source>
</evidence>
<sequence>MDCWRLVMDAISKSATCPKSLNPANAILKMKTKHLASQPMEKLRSM</sequence>
<reference evidence="1 2" key="1">
    <citation type="submission" date="2013-09" db="EMBL/GenBank/DDBJ databases">
        <title>Corchorus capsularis genome sequencing.</title>
        <authorList>
            <person name="Alam M."/>
            <person name="Haque M.S."/>
            <person name="Islam M.S."/>
            <person name="Emdad E.M."/>
            <person name="Islam M.M."/>
            <person name="Ahmed B."/>
            <person name="Halim A."/>
            <person name="Hossen Q.M.M."/>
            <person name="Hossain M.Z."/>
            <person name="Ahmed R."/>
            <person name="Khan M.M."/>
            <person name="Islam R."/>
            <person name="Rashid M.M."/>
            <person name="Khan S.A."/>
            <person name="Rahman M.S."/>
            <person name="Alam M."/>
        </authorList>
    </citation>
    <scope>NUCLEOTIDE SEQUENCE [LARGE SCALE GENOMIC DNA]</scope>
    <source>
        <strain evidence="2">cv. CVL-1</strain>
        <tissue evidence="1">Whole seedling</tissue>
    </source>
</reference>
<proteinExistence type="predicted"/>
<dbReference type="AlphaFoldDB" id="A0A1R3JXH3"/>
<dbReference type="EMBL" id="AWWV01006860">
    <property type="protein sequence ID" value="OMO99501.1"/>
    <property type="molecule type" value="Genomic_DNA"/>
</dbReference>
<comment type="caution">
    <text evidence="1">The sequence shown here is derived from an EMBL/GenBank/DDBJ whole genome shotgun (WGS) entry which is preliminary data.</text>
</comment>
<organism evidence="1 2">
    <name type="scientific">Corchorus capsularis</name>
    <name type="common">Jute</name>
    <dbReference type="NCBI Taxonomy" id="210143"/>
    <lineage>
        <taxon>Eukaryota</taxon>
        <taxon>Viridiplantae</taxon>
        <taxon>Streptophyta</taxon>
        <taxon>Embryophyta</taxon>
        <taxon>Tracheophyta</taxon>
        <taxon>Spermatophyta</taxon>
        <taxon>Magnoliopsida</taxon>
        <taxon>eudicotyledons</taxon>
        <taxon>Gunneridae</taxon>
        <taxon>Pentapetalae</taxon>
        <taxon>rosids</taxon>
        <taxon>malvids</taxon>
        <taxon>Malvales</taxon>
        <taxon>Malvaceae</taxon>
        <taxon>Grewioideae</taxon>
        <taxon>Apeibeae</taxon>
        <taxon>Corchorus</taxon>
    </lineage>
</organism>
<dbReference type="Gramene" id="OMO99501">
    <property type="protein sequence ID" value="OMO99501"/>
    <property type="gene ID" value="CCACVL1_03771"/>
</dbReference>
<evidence type="ECO:0000313" key="2">
    <source>
        <dbReference type="Proteomes" id="UP000188268"/>
    </source>
</evidence>
<dbReference type="OrthoDB" id="10457898at2759"/>
<dbReference type="Proteomes" id="UP000188268">
    <property type="component" value="Unassembled WGS sequence"/>
</dbReference>
<protein>
    <submittedName>
        <fullName evidence="1">Uncharacterized protein</fullName>
    </submittedName>
</protein>
<name>A0A1R3JXH3_COCAP</name>
<gene>
    <name evidence="1" type="ORF">CCACVL1_03771</name>
</gene>